<proteinExistence type="predicted"/>
<dbReference type="GO" id="GO:0019028">
    <property type="term" value="C:viral capsid"/>
    <property type="evidence" value="ECO:0007669"/>
    <property type="project" value="UniProtKB-KW"/>
</dbReference>
<comment type="subcellular location">
    <subcellularLocation>
        <location evidence="1">Virion</location>
    </subcellularLocation>
</comment>
<feature type="region of interest" description="Disordered" evidence="4">
    <location>
        <begin position="109"/>
        <end position="128"/>
    </location>
</feature>
<keyword evidence="2 5" id="KW-0167">Capsid protein</keyword>
<feature type="region of interest" description="Disordered" evidence="4">
    <location>
        <begin position="185"/>
        <end position="212"/>
    </location>
</feature>
<dbReference type="InterPro" id="IPR001337">
    <property type="entry name" value="TMV-like_coat"/>
</dbReference>
<dbReference type="GO" id="GO:0005198">
    <property type="term" value="F:structural molecule activity"/>
    <property type="evidence" value="ECO:0007669"/>
    <property type="project" value="InterPro"/>
</dbReference>
<dbReference type="EMBL" id="X78455">
    <property type="protein sequence ID" value="CAA55212.1"/>
    <property type="molecule type" value="Genomic_RNA"/>
</dbReference>
<evidence type="ECO:0000256" key="1">
    <source>
        <dbReference type="ARBA" id="ARBA00004328"/>
    </source>
</evidence>
<dbReference type="Gene3D" id="1.20.120.70">
    <property type="entry name" value="Tobacco mosaic virus-like, coat protein"/>
    <property type="match status" value="1"/>
</dbReference>
<sequence length="212" mass="23258">MVKGKYEGFSASGAKDLVFSAWVEVGNWNEVLRRLMDLKFALQADRDKIPGILSDLNMESPFTRFKRFSDGEEYALLIKEANIAIAQIQAASAFKRRADEKNAVSGLLTQSAQQPTSSIQGSSQATVVRPPRESDSAFAEDNFSFGKFDDASTAFHKARSYLRGLRLVALDQEDFEEKFKLVWKETPQQQQNVTGPTVPATSSGGGKGPGVA</sequence>
<keyword evidence="3" id="KW-0946">Virion</keyword>
<feature type="compositionally biased region" description="Polar residues" evidence="4">
    <location>
        <begin position="186"/>
        <end position="202"/>
    </location>
</feature>
<accession>Q84698</accession>
<organismHost>
    <name type="scientific">Pisum sativum</name>
    <name type="common">Garden pea</name>
    <name type="synonym">Lathyrus oleraceus</name>
    <dbReference type="NCBI Taxonomy" id="3888"/>
</organismHost>
<evidence type="ECO:0000256" key="3">
    <source>
        <dbReference type="ARBA" id="ARBA00022844"/>
    </source>
</evidence>
<dbReference type="InterPro" id="IPR036417">
    <property type="entry name" value="TMV-like_coat_sf"/>
</dbReference>
<protein>
    <submittedName>
        <fullName evidence="5">Coat protein</fullName>
    </submittedName>
</protein>
<dbReference type="Pfam" id="PF00721">
    <property type="entry name" value="TMV_coat"/>
    <property type="match status" value="1"/>
</dbReference>
<reference evidence="5" key="1">
    <citation type="journal article" date="1990" name="Nucleic Acids Res.">
        <title>The complete nucleotide sequence of PEBV RNA2 reveals the presence of a novel open reading frame and provides insights into the structure of tobraviral subgenomic promoters.</title>
        <authorList>
            <person name="Goulden M.G."/>
            <person name="Lomonossoff G.P."/>
            <person name="Davies J.W."/>
            <person name="Wood K.R."/>
        </authorList>
    </citation>
    <scope>NUCLEOTIDE SEQUENCE</scope>
</reference>
<feature type="compositionally biased region" description="Polar residues" evidence="4">
    <location>
        <begin position="109"/>
        <end position="126"/>
    </location>
</feature>
<name>Q84698_PEBV</name>
<feature type="compositionally biased region" description="Gly residues" evidence="4">
    <location>
        <begin position="203"/>
        <end position="212"/>
    </location>
</feature>
<evidence type="ECO:0000313" key="5">
    <source>
        <dbReference type="EMBL" id="CAA55212.1"/>
    </source>
</evidence>
<dbReference type="SUPFAM" id="SSF47195">
    <property type="entry name" value="TMV-like viral coat proteins"/>
    <property type="match status" value="1"/>
</dbReference>
<organismHost>
    <name type="scientific">Phaseolus vulgaris</name>
    <name type="common">Kidney bean</name>
    <name type="synonym">French bean</name>
    <dbReference type="NCBI Taxonomy" id="3885"/>
</organismHost>
<reference evidence="5" key="2">
    <citation type="journal article" date="1995" name="J. Gen. Virol.">
        <title>Sequence comparison of RNA2 of nematode-transmissible and nematode-non-transmissible isolates of pea early-browning virus suggests that the gene encoding the 29 kDa protein may be involved in nematode transmission.</title>
        <authorList>
            <person name="MacFarlane S.A."/>
            <person name="Brown D.J."/>
        </authorList>
    </citation>
    <scope>NUCLEOTIDE SEQUENCE</scope>
</reference>
<evidence type="ECO:0000256" key="4">
    <source>
        <dbReference type="SAM" id="MobiDB-lite"/>
    </source>
</evidence>
<organism evidence="5">
    <name type="scientific">Pea early browning virus</name>
    <dbReference type="NCBI Taxonomy" id="12294"/>
    <lineage>
        <taxon>Viruses</taxon>
        <taxon>Riboviria</taxon>
        <taxon>Orthornavirae</taxon>
        <taxon>Kitrinoviricota</taxon>
        <taxon>Alsuviricetes</taxon>
        <taxon>Martellivirales</taxon>
        <taxon>Virgaviridae</taxon>
        <taxon>Tobravirus</taxon>
        <taxon>Tobravirus pisi</taxon>
    </lineage>
</organism>
<evidence type="ECO:0000256" key="2">
    <source>
        <dbReference type="ARBA" id="ARBA00022561"/>
    </source>
</evidence>